<dbReference type="Proteomes" id="UP000281955">
    <property type="component" value="Unassembled WGS sequence"/>
</dbReference>
<name>A0A420XRC5_9ACTN</name>
<evidence type="ECO:0000256" key="1">
    <source>
        <dbReference type="SAM" id="MobiDB-lite"/>
    </source>
</evidence>
<evidence type="ECO:0000313" key="2">
    <source>
        <dbReference type="EMBL" id="RKS77438.1"/>
    </source>
</evidence>
<feature type="region of interest" description="Disordered" evidence="1">
    <location>
        <begin position="1"/>
        <end position="26"/>
    </location>
</feature>
<dbReference type="EMBL" id="RBWV01000010">
    <property type="protein sequence ID" value="RKS77438.1"/>
    <property type="molecule type" value="Genomic_DNA"/>
</dbReference>
<dbReference type="AlphaFoldDB" id="A0A420XRC5"/>
<reference evidence="2 3" key="1">
    <citation type="submission" date="2018-10" db="EMBL/GenBank/DDBJ databases">
        <title>Genomic Encyclopedia of Archaeal and Bacterial Type Strains, Phase II (KMG-II): from individual species to whole genera.</title>
        <authorList>
            <person name="Goeker M."/>
        </authorList>
    </citation>
    <scope>NUCLEOTIDE SEQUENCE [LARGE SCALE GENOMIC DNA]</scope>
    <source>
        <strain evidence="2 3">RP-AC37</strain>
    </source>
</reference>
<dbReference type="RefSeq" id="WP_121192480.1">
    <property type="nucleotide sequence ID" value="NZ_RBWV01000010.1"/>
</dbReference>
<evidence type="ECO:0000313" key="3">
    <source>
        <dbReference type="Proteomes" id="UP000281955"/>
    </source>
</evidence>
<sequence>MTTRRTTTRRVLAGSPFNQPEQPAAPVETYEVDDRVCHDRHGLGRVVAVEPGNIVLVDFNNTMQRVAADSPKFSKL</sequence>
<proteinExistence type="predicted"/>
<comment type="caution">
    <text evidence="2">The sequence shown here is derived from an EMBL/GenBank/DDBJ whole genome shotgun (WGS) entry which is preliminary data.</text>
</comment>
<dbReference type="OrthoDB" id="4868979at2"/>
<accession>A0A420XRC5</accession>
<keyword evidence="3" id="KW-1185">Reference proteome</keyword>
<protein>
    <submittedName>
        <fullName evidence="2">Uncharacterized protein</fullName>
    </submittedName>
</protein>
<gene>
    <name evidence="2" type="ORF">CLV35_1124</name>
</gene>
<organism evidence="2 3">
    <name type="scientific">Motilibacter peucedani</name>
    <dbReference type="NCBI Taxonomy" id="598650"/>
    <lineage>
        <taxon>Bacteria</taxon>
        <taxon>Bacillati</taxon>
        <taxon>Actinomycetota</taxon>
        <taxon>Actinomycetes</taxon>
        <taxon>Motilibacterales</taxon>
        <taxon>Motilibacteraceae</taxon>
        <taxon>Motilibacter</taxon>
    </lineage>
</organism>
<dbReference type="InParanoid" id="A0A420XRC5"/>